<evidence type="ECO:0000313" key="2">
    <source>
        <dbReference type="EMBL" id="NKY88386.1"/>
    </source>
</evidence>
<feature type="domain" description="HTH cro/C1-type" evidence="1">
    <location>
        <begin position="24"/>
        <end position="72"/>
    </location>
</feature>
<dbReference type="InterPro" id="IPR001387">
    <property type="entry name" value="Cro/C1-type_HTH"/>
</dbReference>
<dbReference type="Pfam" id="PF19054">
    <property type="entry name" value="DUF5753"/>
    <property type="match status" value="1"/>
</dbReference>
<comment type="caution">
    <text evidence="2">The sequence shown here is derived from an EMBL/GenBank/DDBJ whole genome shotgun (WGS) entry which is preliminary data.</text>
</comment>
<dbReference type="Pfam" id="PF01381">
    <property type="entry name" value="HTH_3"/>
    <property type="match status" value="1"/>
</dbReference>
<name>A0A7X6RJN6_9NOCA</name>
<dbReference type="SUPFAM" id="SSF47413">
    <property type="entry name" value="lambda repressor-like DNA-binding domains"/>
    <property type="match status" value="1"/>
</dbReference>
<dbReference type="CDD" id="cd00093">
    <property type="entry name" value="HTH_XRE"/>
    <property type="match status" value="1"/>
</dbReference>
<evidence type="ECO:0000259" key="1">
    <source>
        <dbReference type="PROSITE" id="PS50943"/>
    </source>
</evidence>
<dbReference type="InterPro" id="IPR010982">
    <property type="entry name" value="Lambda_DNA-bd_dom_sf"/>
</dbReference>
<organism evidence="2 3">
    <name type="scientific">Nocardia veterana</name>
    <dbReference type="NCBI Taxonomy" id="132249"/>
    <lineage>
        <taxon>Bacteria</taxon>
        <taxon>Bacillati</taxon>
        <taxon>Actinomycetota</taxon>
        <taxon>Actinomycetes</taxon>
        <taxon>Mycobacteriales</taxon>
        <taxon>Nocardiaceae</taxon>
        <taxon>Nocardia</taxon>
    </lineage>
</organism>
<protein>
    <submittedName>
        <fullName evidence="2">Helix-turn-helix transcriptional regulator</fullName>
    </submittedName>
</protein>
<dbReference type="PROSITE" id="PS50943">
    <property type="entry name" value="HTH_CROC1"/>
    <property type="match status" value="1"/>
</dbReference>
<proteinExistence type="predicted"/>
<reference evidence="2 3" key="1">
    <citation type="submission" date="2020-04" db="EMBL/GenBank/DDBJ databases">
        <title>MicrobeNet Type strains.</title>
        <authorList>
            <person name="Nicholson A.C."/>
        </authorList>
    </citation>
    <scope>NUCLEOTIDE SEQUENCE [LARGE SCALE GENOMIC DNA]</scope>
    <source>
        <strain evidence="2 3">DSM 44445</strain>
    </source>
</reference>
<dbReference type="InterPro" id="IPR043917">
    <property type="entry name" value="DUF5753"/>
</dbReference>
<sequence>MGARLRTARKLLLGREIEHMISVAGINQAEAARIIDTSQSRIAMLINGASSITVGDLERLAVALGFTDPGYLESLEALRRDNHKRGFWNTGHRRAYLEELRLLVDLEAHASLLRVAEAEIVPGLIQCESYIRALHEPPPDAVVSADDPRVTLEDSVRARLARQDILTGPAAPRFHAVLSESCLRREYGGRAVMAEQLEYLLALADRPNITLQVLPFTVAPRGAGMEDRFTLVRVPSPGAAGDLDMAIVESQGDIRYIDDKPAVAAREIVWDRLSAAAADPDHSREFIAGIARSFRHGSVTGT</sequence>
<dbReference type="Gene3D" id="1.10.260.40">
    <property type="entry name" value="lambda repressor-like DNA-binding domains"/>
    <property type="match status" value="1"/>
</dbReference>
<gene>
    <name evidence="2" type="ORF">HGA07_22540</name>
</gene>
<dbReference type="EMBL" id="JAAXPE010000029">
    <property type="protein sequence ID" value="NKY88386.1"/>
    <property type="molecule type" value="Genomic_DNA"/>
</dbReference>
<dbReference type="GO" id="GO:0003677">
    <property type="term" value="F:DNA binding"/>
    <property type="evidence" value="ECO:0007669"/>
    <property type="project" value="InterPro"/>
</dbReference>
<keyword evidence="3" id="KW-1185">Reference proteome</keyword>
<dbReference type="SMART" id="SM00530">
    <property type="entry name" value="HTH_XRE"/>
    <property type="match status" value="1"/>
</dbReference>
<accession>A0A7X6RJN6</accession>
<dbReference type="Proteomes" id="UP000523447">
    <property type="component" value="Unassembled WGS sequence"/>
</dbReference>
<dbReference type="AlphaFoldDB" id="A0A7X6RJN6"/>
<evidence type="ECO:0000313" key="3">
    <source>
        <dbReference type="Proteomes" id="UP000523447"/>
    </source>
</evidence>